<dbReference type="Proteomes" id="UP000290759">
    <property type="component" value="Unassembled WGS sequence"/>
</dbReference>
<dbReference type="InterPro" id="IPR010607">
    <property type="entry name" value="DUF1194"/>
</dbReference>
<dbReference type="EMBL" id="QYBB01000010">
    <property type="protein sequence ID" value="RYC32006.1"/>
    <property type="molecule type" value="Genomic_DNA"/>
</dbReference>
<comment type="caution">
    <text evidence="1">The sequence shown here is derived from an EMBL/GenBank/DDBJ whole genome shotgun (WGS) entry which is preliminary data.</text>
</comment>
<dbReference type="AlphaFoldDB" id="A0A4Q2UAD2"/>
<reference evidence="1 2" key="2">
    <citation type="submission" date="2019-02" db="EMBL/GenBank/DDBJ databases">
        <title>'Lichenibacterium ramalinii' gen. nov. sp. nov., 'Lichenibacterium minor' gen. nov. sp. nov.</title>
        <authorList>
            <person name="Pankratov T."/>
        </authorList>
    </citation>
    <scope>NUCLEOTIDE SEQUENCE [LARGE SCALE GENOMIC DNA]</scope>
    <source>
        <strain evidence="1 2">RmlP026</strain>
    </source>
</reference>
<dbReference type="SUPFAM" id="SSF53300">
    <property type="entry name" value="vWA-like"/>
    <property type="match status" value="1"/>
</dbReference>
<dbReference type="Pfam" id="PF06707">
    <property type="entry name" value="DUF1194"/>
    <property type="match status" value="1"/>
</dbReference>
<evidence type="ECO:0000313" key="2">
    <source>
        <dbReference type="Proteomes" id="UP000290759"/>
    </source>
</evidence>
<protein>
    <submittedName>
        <fullName evidence="1">DUF1194 domain-containing protein</fullName>
    </submittedName>
</protein>
<accession>A0A4Q2UAD2</accession>
<sequence>MERRTVLNGVAALLGGAALGVGRGGAAEPAAVDLMLVLAADVSHSITDEKYELQRKGYASAMADPEVLRAIAAGPRGRIAVSFVEWSGSQSQKLVIPWTGIGGAEEARGFGLAVATAPRSFSDRTAIGSALDFSAALFAEAPFAAERRVIDVSGDGDSNGGSDIGGARDAALARGVTAINGIVILSDASGPAYLVAHTHPPGGLQSYYRRNVAGGLDSFVAVAEDFDSFGRALVRKLIQEIS</sequence>
<keyword evidence="2" id="KW-1185">Reference proteome</keyword>
<dbReference type="RefSeq" id="WP_129226551.1">
    <property type="nucleotide sequence ID" value="NZ_QYBB01000010.1"/>
</dbReference>
<reference evidence="1 2" key="1">
    <citation type="submission" date="2018-12" db="EMBL/GenBank/DDBJ databases">
        <authorList>
            <person name="Grouzdev D.S."/>
            <person name="Krutkina M.S."/>
        </authorList>
    </citation>
    <scope>NUCLEOTIDE SEQUENCE [LARGE SCALE GENOMIC DNA]</scope>
    <source>
        <strain evidence="1 2">RmlP026</strain>
    </source>
</reference>
<dbReference type="Gene3D" id="3.40.50.410">
    <property type="entry name" value="von Willebrand factor, type A domain"/>
    <property type="match status" value="1"/>
</dbReference>
<dbReference type="CDD" id="cd00198">
    <property type="entry name" value="vWFA"/>
    <property type="match status" value="1"/>
</dbReference>
<proteinExistence type="predicted"/>
<name>A0A4Q2UAD2_9HYPH</name>
<dbReference type="OrthoDB" id="9792179at2"/>
<gene>
    <name evidence="1" type="ORF">D3273_11340</name>
</gene>
<evidence type="ECO:0000313" key="1">
    <source>
        <dbReference type="EMBL" id="RYC32006.1"/>
    </source>
</evidence>
<dbReference type="InterPro" id="IPR036465">
    <property type="entry name" value="vWFA_dom_sf"/>
</dbReference>
<organism evidence="1 2">
    <name type="scientific">Lichenibacterium minor</name>
    <dbReference type="NCBI Taxonomy" id="2316528"/>
    <lineage>
        <taxon>Bacteria</taxon>
        <taxon>Pseudomonadati</taxon>
        <taxon>Pseudomonadota</taxon>
        <taxon>Alphaproteobacteria</taxon>
        <taxon>Hyphomicrobiales</taxon>
        <taxon>Lichenihabitantaceae</taxon>
        <taxon>Lichenibacterium</taxon>
    </lineage>
</organism>